<sequence>MGLATLAVMNEQQRSPIRLLIVDDDPLVRSGLRTMLGGTAELEIVGEATNGAEVPAAVDKHRPDIVLMDIRMPEVDGLVAAQQLRRRADPPEVIMLTTMDTDENVLRALRAGASGFLLKHTPPAEIVDAILRVSAGEPILSPTVTRQLINHVADDAAPSRQRKALDLLGQLSEREREVAMAIGEGKTNAEIASELFMSVPTVKAHITRLLAKLDLNNRVQIALLAHDANSA</sequence>
<dbReference type="Pfam" id="PF00072">
    <property type="entry name" value="Response_reg"/>
    <property type="match status" value="1"/>
</dbReference>
<dbReference type="PANTHER" id="PTHR43214:SF24">
    <property type="entry name" value="TRANSCRIPTIONAL REGULATORY PROTEIN NARL-RELATED"/>
    <property type="match status" value="1"/>
</dbReference>
<dbReference type="SUPFAM" id="SSF46894">
    <property type="entry name" value="C-terminal effector domain of the bipartite response regulators"/>
    <property type="match status" value="1"/>
</dbReference>
<evidence type="ECO:0000256" key="3">
    <source>
        <dbReference type="ARBA" id="ARBA00023125"/>
    </source>
</evidence>
<dbReference type="Pfam" id="PF00196">
    <property type="entry name" value="GerE"/>
    <property type="match status" value="1"/>
</dbReference>
<dbReference type="PROSITE" id="PS00622">
    <property type="entry name" value="HTH_LUXR_1"/>
    <property type="match status" value="1"/>
</dbReference>
<dbReference type="PANTHER" id="PTHR43214">
    <property type="entry name" value="TWO-COMPONENT RESPONSE REGULATOR"/>
    <property type="match status" value="1"/>
</dbReference>
<organism evidence="8 9">
    <name type="scientific">Kutzneria albida DSM 43870</name>
    <dbReference type="NCBI Taxonomy" id="1449976"/>
    <lineage>
        <taxon>Bacteria</taxon>
        <taxon>Bacillati</taxon>
        <taxon>Actinomycetota</taxon>
        <taxon>Actinomycetes</taxon>
        <taxon>Pseudonocardiales</taxon>
        <taxon>Pseudonocardiaceae</taxon>
        <taxon>Kutzneria</taxon>
    </lineage>
</organism>
<evidence type="ECO:0000256" key="2">
    <source>
        <dbReference type="ARBA" id="ARBA00023015"/>
    </source>
</evidence>
<keyword evidence="2" id="KW-0805">Transcription regulation</keyword>
<dbReference type="GO" id="GO:0000160">
    <property type="term" value="P:phosphorelay signal transduction system"/>
    <property type="evidence" value="ECO:0007669"/>
    <property type="project" value="InterPro"/>
</dbReference>
<dbReference type="PRINTS" id="PR00038">
    <property type="entry name" value="HTHLUXR"/>
</dbReference>
<evidence type="ECO:0000313" key="9">
    <source>
        <dbReference type="Proteomes" id="UP000019225"/>
    </source>
</evidence>
<dbReference type="STRING" id="1449976.KALB_2535"/>
<keyword evidence="4" id="KW-0804">Transcription</keyword>
<dbReference type="InterPro" id="IPR039420">
    <property type="entry name" value="WalR-like"/>
</dbReference>
<dbReference type="HOGENOM" id="CLU_000445_90_10_11"/>
<evidence type="ECO:0000259" key="7">
    <source>
        <dbReference type="PROSITE" id="PS50110"/>
    </source>
</evidence>
<dbReference type="GO" id="GO:0003677">
    <property type="term" value="F:DNA binding"/>
    <property type="evidence" value="ECO:0007669"/>
    <property type="project" value="UniProtKB-KW"/>
</dbReference>
<dbReference type="SMART" id="SM00421">
    <property type="entry name" value="HTH_LUXR"/>
    <property type="match status" value="1"/>
</dbReference>
<dbReference type="InterPro" id="IPR011006">
    <property type="entry name" value="CheY-like_superfamily"/>
</dbReference>
<dbReference type="Gene3D" id="3.40.50.2300">
    <property type="match status" value="1"/>
</dbReference>
<dbReference type="KEGG" id="kal:KALB_2535"/>
<evidence type="ECO:0000313" key="8">
    <source>
        <dbReference type="EMBL" id="AHH95903.1"/>
    </source>
</evidence>
<dbReference type="PATRIC" id="fig|1449976.3.peg.2539"/>
<proteinExistence type="predicted"/>
<name>W5W3U9_9PSEU</name>
<dbReference type="GO" id="GO:0006355">
    <property type="term" value="P:regulation of DNA-templated transcription"/>
    <property type="evidence" value="ECO:0007669"/>
    <property type="project" value="InterPro"/>
</dbReference>
<dbReference type="InterPro" id="IPR001789">
    <property type="entry name" value="Sig_transdc_resp-reg_receiver"/>
</dbReference>
<keyword evidence="3" id="KW-0238">DNA-binding</keyword>
<gene>
    <name evidence="8" type="ORF">KALB_2535</name>
</gene>
<feature type="modified residue" description="4-aspartylphosphate" evidence="5">
    <location>
        <position position="69"/>
    </location>
</feature>
<dbReference type="SMART" id="SM00448">
    <property type="entry name" value="REC"/>
    <property type="match status" value="1"/>
</dbReference>
<evidence type="ECO:0000256" key="5">
    <source>
        <dbReference type="PROSITE-ProRule" id="PRU00169"/>
    </source>
</evidence>
<evidence type="ECO:0000256" key="1">
    <source>
        <dbReference type="ARBA" id="ARBA00022553"/>
    </source>
</evidence>
<dbReference type="InterPro" id="IPR058245">
    <property type="entry name" value="NreC/VraR/RcsB-like_REC"/>
</dbReference>
<keyword evidence="1 5" id="KW-0597">Phosphoprotein</keyword>
<dbReference type="SUPFAM" id="SSF52172">
    <property type="entry name" value="CheY-like"/>
    <property type="match status" value="1"/>
</dbReference>
<evidence type="ECO:0000256" key="4">
    <source>
        <dbReference type="ARBA" id="ARBA00023163"/>
    </source>
</evidence>
<dbReference type="eggNOG" id="COG2197">
    <property type="taxonomic scope" value="Bacteria"/>
</dbReference>
<dbReference type="InterPro" id="IPR000792">
    <property type="entry name" value="Tscrpt_reg_LuxR_C"/>
</dbReference>
<accession>W5W3U9</accession>
<keyword evidence="9" id="KW-1185">Reference proteome</keyword>
<dbReference type="PROSITE" id="PS50043">
    <property type="entry name" value="HTH_LUXR_2"/>
    <property type="match status" value="1"/>
</dbReference>
<feature type="domain" description="Response regulatory" evidence="7">
    <location>
        <begin position="18"/>
        <end position="134"/>
    </location>
</feature>
<dbReference type="InterPro" id="IPR016032">
    <property type="entry name" value="Sig_transdc_resp-reg_C-effctor"/>
</dbReference>
<dbReference type="AlphaFoldDB" id="W5W3U9"/>
<evidence type="ECO:0000259" key="6">
    <source>
        <dbReference type="PROSITE" id="PS50043"/>
    </source>
</evidence>
<protein>
    <submittedName>
        <fullName evidence="8">Two-component system response regulator</fullName>
    </submittedName>
</protein>
<dbReference type="CDD" id="cd06170">
    <property type="entry name" value="LuxR_C_like"/>
    <property type="match status" value="1"/>
</dbReference>
<dbReference type="EMBL" id="CP007155">
    <property type="protein sequence ID" value="AHH95903.1"/>
    <property type="molecule type" value="Genomic_DNA"/>
</dbReference>
<dbReference type="PROSITE" id="PS50110">
    <property type="entry name" value="RESPONSE_REGULATORY"/>
    <property type="match status" value="1"/>
</dbReference>
<dbReference type="Proteomes" id="UP000019225">
    <property type="component" value="Chromosome"/>
</dbReference>
<feature type="domain" description="HTH luxR-type" evidence="6">
    <location>
        <begin position="164"/>
        <end position="229"/>
    </location>
</feature>
<reference evidence="8 9" key="1">
    <citation type="journal article" date="2014" name="BMC Genomics">
        <title>Complete genome sequence of producer of the glycopeptide antibiotic Aculeximycin Kutzneria albida DSM 43870T, a representative of minor genus of Pseudonocardiaceae.</title>
        <authorList>
            <person name="Rebets Y."/>
            <person name="Tokovenko B."/>
            <person name="Lushchyk I."/>
            <person name="Ruckert C."/>
            <person name="Zaburannyi N."/>
            <person name="Bechthold A."/>
            <person name="Kalinowski J."/>
            <person name="Luzhetskyy A."/>
        </authorList>
    </citation>
    <scope>NUCLEOTIDE SEQUENCE [LARGE SCALE GENOMIC DNA]</scope>
    <source>
        <strain evidence="8">DSM 43870</strain>
    </source>
</reference>
<dbReference type="CDD" id="cd17535">
    <property type="entry name" value="REC_NarL-like"/>
    <property type="match status" value="1"/>
</dbReference>